<proteinExistence type="predicted"/>
<evidence type="ECO:0008006" key="5">
    <source>
        <dbReference type="Google" id="ProtNLM"/>
    </source>
</evidence>
<protein>
    <recommendedName>
        <fullName evidence="5">SH3 domain-containing protein</fullName>
    </recommendedName>
</protein>
<sequence length="220" mass="24435">MHKITPFLLTSALALICLPSHAEDSEPFSCRNGYFPSEGKFSQLYKVVNKHQTHFFKDDERCPESEGCQQKAYLIEGDEVLVNKIEGGWACAWYQGKKRETVGWIELVNLAPAADPLPETSDWLGTWKAWASTLTIEQQEQGPGLHVTGDSTWGSGASTHIGQIDGTFKPKGRYAMTKDGDGKYDCAVEYTRIGRFLIVDDNNNCGGMNVSFDGVYVRAQ</sequence>
<reference evidence="2" key="1">
    <citation type="submission" date="2020-05" db="EMBL/GenBank/DDBJ databases">
        <title>Complete genome sequence of Pseudomonas sp. Sm006.</title>
        <authorList>
            <person name="Takeuchi K."/>
            <person name="Someya N."/>
        </authorList>
    </citation>
    <scope>NUCLEOTIDE SEQUENCE</scope>
    <source>
        <strain evidence="2">Sm006</strain>
    </source>
</reference>
<feature type="signal peptide" evidence="1">
    <location>
        <begin position="1"/>
        <end position="22"/>
    </location>
</feature>
<keyword evidence="4" id="KW-1185">Reference proteome</keyword>
<dbReference type="AlphaFoldDB" id="A0AAU7XVA8"/>
<dbReference type="EMBL" id="AP023081">
    <property type="protein sequence ID" value="BCD88207.1"/>
    <property type="molecule type" value="Genomic_DNA"/>
</dbReference>
<dbReference type="Proteomes" id="UP001064896">
    <property type="component" value="Chromosome"/>
</dbReference>
<reference evidence="3" key="2">
    <citation type="submission" date="2023-08" db="EMBL/GenBank/DDBJ databases">
        <title>Increased levels of nutrients transform a symbiont into a lethal pathobiont.</title>
        <authorList>
            <person name="Lachnit T."/>
            <person name="Ulrich L."/>
            <person name="Willmer F.M."/>
            <person name="Hasenbein T."/>
            <person name="Steiner L.X."/>
            <person name="Wolters M."/>
            <person name="Herbst E.M."/>
            <person name="Deines P."/>
        </authorList>
    </citation>
    <scope>NUCLEOTIDE SEQUENCE</scope>
    <source>
        <strain evidence="3">T3</strain>
    </source>
</reference>
<accession>A0AAU7XVA8</accession>
<feature type="chain" id="PRO_5043717187" description="SH3 domain-containing protein" evidence="1">
    <location>
        <begin position="23"/>
        <end position="220"/>
    </location>
</feature>
<keyword evidence="1" id="KW-0732">Signal</keyword>
<name>A0AAU7XVA8_9PSED</name>
<dbReference type="EMBL" id="CP158373">
    <property type="protein sequence ID" value="XBY61934.1"/>
    <property type="molecule type" value="Genomic_DNA"/>
</dbReference>
<evidence type="ECO:0000313" key="3">
    <source>
        <dbReference type="EMBL" id="XBY61934.1"/>
    </source>
</evidence>
<gene>
    <name evidence="3" type="ORF">ABS648_18430</name>
    <name evidence="2" type="ORF">PSm6_46140</name>
</gene>
<evidence type="ECO:0000313" key="4">
    <source>
        <dbReference type="Proteomes" id="UP001064896"/>
    </source>
</evidence>
<evidence type="ECO:0000256" key="1">
    <source>
        <dbReference type="SAM" id="SignalP"/>
    </source>
</evidence>
<evidence type="ECO:0000313" key="2">
    <source>
        <dbReference type="EMBL" id="BCD88207.1"/>
    </source>
</evidence>
<organism evidence="3">
    <name type="scientific">Pseudomonas solani</name>
    <dbReference type="NCBI Taxonomy" id="2731552"/>
    <lineage>
        <taxon>Bacteria</taxon>
        <taxon>Pseudomonadati</taxon>
        <taxon>Pseudomonadota</taxon>
        <taxon>Gammaproteobacteria</taxon>
        <taxon>Pseudomonadales</taxon>
        <taxon>Pseudomonadaceae</taxon>
        <taxon>Pseudomonas</taxon>
    </lineage>
</organism>
<dbReference type="RefSeq" id="WP_021221731.1">
    <property type="nucleotide sequence ID" value="NZ_AP023081.1"/>
</dbReference>